<feature type="compositionally biased region" description="Basic residues" evidence="2">
    <location>
        <begin position="916"/>
        <end position="926"/>
    </location>
</feature>
<dbReference type="VEuPathDB" id="PlasmoDB:PVW1_010016700"/>
<dbReference type="Proteomes" id="UP000305196">
    <property type="component" value="Chromosome 1"/>
</dbReference>
<dbReference type="PANTHER" id="PTHR11757:SF19">
    <property type="entry name" value="PROLYL ENDOPEPTIDASE-LIKE"/>
    <property type="match status" value="1"/>
</dbReference>
<evidence type="ECO:0000256" key="1">
    <source>
        <dbReference type="ARBA" id="ARBA00005228"/>
    </source>
</evidence>
<reference evidence="3 4" key="1">
    <citation type="submission" date="2016-07" db="EMBL/GenBank/DDBJ databases">
        <authorList>
            <consortium name="Pathogen Informatics"/>
        </authorList>
    </citation>
    <scope>NUCLEOTIDE SEQUENCE [LARGE SCALE GENOMIC DNA]</scope>
</reference>
<feature type="region of interest" description="Disordered" evidence="2">
    <location>
        <begin position="570"/>
        <end position="598"/>
    </location>
</feature>
<evidence type="ECO:0000313" key="4">
    <source>
        <dbReference type="Proteomes" id="UP000305196"/>
    </source>
</evidence>
<dbReference type="PANTHER" id="PTHR11757">
    <property type="entry name" value="PROTEASE FAMILY S9A OLIGOPEPTIDASE"/>
    <property type="match status" value="1"/>
</dbReference>
<dbReference type="InterPro" id="IPR051543">
    <property type="entry name" value="Serine_Peptidase_S9A"/>
</dbReference>
<dbReference type="AlphaFoldDB" id="A0A1G4H6C7"/>
<feature type="region of interest" description="Disordered" evidence="2">
    <location>
        <begin position="882"/>
        <end position="926"/>
    </location>
</feature>
<organism evidence="3 4">
    <name type="scientific">Plasmodium vivax</name>
    <name type="common">malaria parasite P. vivax</name>
    <dbReference type="NCBI Taxonomy" id="5855"/>
    <lineage>
        <taxon>Eukaryota</taxon>
        <taxon>Sar</taxon>
        <taxon>Alveolata</taxon>
        <taxon>Apicomplexa</taxon>
        <taxon>Aconoidasida</taxon>
        <taxon>Haemosporida</taxon>
        <taxon>Plasmodiidae</taxon>
        <taxon>Plasmodium</taxon>
        <taxon>Plasmodium (Plasmodium)</taxon>
    </lineage>
</organism>
<protein>
    <submittedName>
        <fullName evidence="3">Uncharacterized protein</fullName>
    </submittedName>
</protein>
<dbReference type="VEuPathDB" id="PlasmoDB:PVP01_0112400"/>
<gene>
    <name evidence="3" type="ORF">PVC01_010019200</name>
</gene>
<sequence length="1102" mass="125472">MKICNYIFGKVTDPYSHIEKIKGLLELPAERVNNKWRATNFVQSCVRRYEEQVEEKSYKIKNDVHAALREDFSPSERNTTEELLFINRYLYFEHSTEKNLLVCRKKIKRRFGVNSYFHNINKSLHHLKREGYVSRETSEVVAVFPANCFIKFFCTKGNRFSAFVIERSDCYVNWGYVFRGSWLVRDSDLDHFAGAAASEGGPSPRGGGRRDSLRGYRAVQRLPRSGAPPLAGHSNRPRCCLLYHGEGVQNIAFMQTRRCKDGPAGHFSPPDFLTTELDEKHRCSRLFLNSCRCLPPRKKLLLLEADEKNFLSIYLSKDTKRIFLLSGNHHTNRLFLIQCKDAPRKGTPHYELRLIRLVGQPLLRGKFFPEHFRHHVVLLRKGDNLTEVYSLPCDALHLHAGQLGRAKKRGREKVFFPTHSVVVTREEVPIDGRLRRMVALQNCTLHDFDMTRYGLVLYAYRYFLKPLLCLLYLFSKRGRHHGRGEVDSTSPNIASTPSTASPSTTASTPAKESRLVAKMKILSVPIAKGSLQGGLNSRFQSHLISVYICNPFVSSTRVVVDLRRGAVALPRNVQGGQPPRGGNEKKEENEENEEYPQNVANPQNMTKLTKMTNPQSDPFFRAKNNLRYDRELEGIFAKNKNYQIRDLFIPTQEGGELPVTLIYRRRRNGNLYHNEKDHYKGFSKHVEEESASFTVSATSWGDLCVHFSSPPRWSLDVGVQVEEHLPLFIKPSKTIINVYPFYRQLNICSYSDEFHFLLLSNFILVYFHLTGSGGLQEGIRSPLYRDTACNKLRTIRDLTDSINCLKHLNVSETDSMTIHLHSNSGLLGGFLLNGQRKFLQNVILVNPMMDHFNNLTEETNAHVHSERLEFGRIDPAAFLLRGGRAAPPTGLSQRGGGTSHQSGETPQQRGGTPPGGKHRQTRVGKRRRFVPLPRRGACQTNLLLLRALCPYSNVDPSCSEVFSPTKQPNQRIPFTLSVTPQRDNLFASAVLLYLNKYDVICKNANAVKYFLKYLHYERVHVRFCYYSFGFDSVGGRVNFLNFHSGEPPGEGQKQPLYISFSDRGGHGGLADYDSLLRRTLGRIHFLQRGSGVGSGMKSYDAV</sequence>
<accession>A0A1G4H6C7</accession>
<dbReference type="InterPro" id="IPR029058">
    <property type="entry name" value="AB_hydrolase_fold"/>
</dbReference>
<feature type="compositionally biased region" description="Low complexity" evidence="2">
    <location>
        <begin position="488"/>
        <end position="510"/>
    </location>
</feature>
<dbReference type="VEuPathDB" id="PlasmoDB:PVX_088140"/>
<dbReference type="Gene3D" id="2.130.10.120">
    <property type="entry name" value="Prolyl oligopeptidase, N-terminal domain"/>
    <property type="match status" value="1"/>
</dbReference>
<evidence type="ECO:0000313" key="3">
    <source>
        <dbReference type="EMBL" id="SCO70468.1"/>
    </source>
</evidence>
<comment type="similarity">
    <text evidence="1">Belongs to the peptidase S9A family.</text>
</comment>
<dbReference type="VEuPathDB" id="PlasmoDB:PVPAM_010025600"/>
<dbReference type="Gene3D" id="3.40.50.1820">
    <property type="entry name" value="alpha/beta hydrolase"/>
    <property type="match status" value="1"/>
</dbReference>
<name>A0A1G4H6C7_PLAVI</name>
<dbReference type="EMBL" id="LT615256">
    <property type="protein sequence ID" value="SCO70468.1"/>
    <property type="molecule type" value="Genomic_DNA"/>
</dbReference>
<feature type="region of interest" description="Disordered" evidence="2">
    <location>
        <begin position="482"/>
        <end position="512"/>
    </location>
</feature>
<evidence type="ECO:0000256" key="2">
    <source>
        <dbReference type="SAM" id="MobiDB-lite"/>
    </source>
</evidence>
<proteinExistence type="inferred from homology"/>